<dbReference type="PANTHER" id="PTHR24185:SF1">
    <property type="entry name" value="CALCIUM-INDEPENDENT PHOSPHOLIPASE A2-GAMMA"/>
    <property type="match status" value="1"/>
</dbReference>
<dbReference type="PROSITE" id="PS51635">
    <property type="entry name" value="PNPLA"/>
    <property type="match status" value="1"/>
</dbReference>
<organism evidence="6 7">
    <name type="scientific">Fusarium oxysporum f. sp. raphani</name>
    <dbReference type="NCBI Taxonomy" id="96318"/>
    <lineage>
        <taxon>Eukaryota</taxon>
        <taxon>Fungi</taxon>
        <taxon>Dikarya</taxon>
        <taxon>Ascomycota</taxon>
        <taxon>Pezizomycotina</taxon>
        <taxon>Sordariomycetes</taxon>
        <taxon>Hypocreomycetidae</taxon>
        <taxon>Hypocreales</taxon>
        <taxon>Nectriaceae</taxon>
        <taxon>Fusarium</taxon>
        <taxon>Fusarium oxysporum species complex</taxon>
    </lineage>
</organism>
<evidence type="ECO:0000259" key="5">
    <source>
        <dbReference type="PROSITE" id="PS51635"/>
    </source>
</evidence>
<feature type="short sequence motif" description="DGA/G" evidence="4">
    <location>
        <begin position="200"/>
        <end position="202"/>
    </location>
</feature>
<dbReference type="GO" id="GO:0019369">
    <property type="term" value="P:arachidonate metabolic process"/>
    <property type="evidence" value="ECO:0007669"/>
    <property type="project" value="TreeGrafter"/>
</dbReference>
<dbReference type="SUPFAM" id="SSF52151">
    <property type="entry name" value="FabD/lysophospholipase-like"/>
    <property type="match status" value="1"/>
</dbReference>
<keyword evidence="3 4" id="KW-0443">Lipid metabolism</keyword>
<proteinExistence type="predicted"/>
<dbReference type="Proteomes" id="UP000693942">
    <property type="component" value="Unassembled WGS sequence"/>
</dbReference>
<reference evidence="6" key="1">
    <citation type="submission" date="2021-04" db="EMBL/GenBank/DDBJ databases">
        <title>First draft genome resource for Brassicaceae pathogens Fusarium oxysporum f. sp. raphani and Fusarium oxysporum f. sp. rapae.</title>
        <authorList>
            <person name="Asai S."/>
        </authorList>
    </citation>
    <scope>NUCLEOTIDE SEQUENCE</scope>
    <source>
        <strain evidence="6">Tf1262</strain>
    </source>
</reference>
<keyword evidence="1 4" id="KW-0378">Hydrolase</keyword>
<sequence length="756" mass="84210">MAASQPRLLRILCLDGGGVRGLASLLILDYVMKAVDSKNPPKPCDFFDMIGGTSTGGLIAIMLGRLHMTVKDAIDAYLELSMDVFAPKHKFNKFANLVNALKLKGLCSSVALEAVIKAQVEANLGEGQKDTLLLETEPKCHVCVCALRSEKRSLVCFRNYSLEGKADLEPKIWETARATSAATLFFDPITIGRFGQTFVDGAGGYNNPIEAVYDEAVARWNAKPGDFSMIVSIGTGMDQLTNWGKNFNELRKTLSDIATETDTTAARFVKNHAELESNPQRLFRFQVAQGLEKVGLAEHEKINEIASATQIYMEEPDREGTKQLKAFKELVIGGQTSVSRQLHTAYVGCEQAQYIKRYAAYLDFKLFDFNATKYFMGSELYGAGTLSLPERFVDSPKAQVYNPRGFNAAGSEHPDAPIWWHVLQFYASPETCSRKEDSRRVRVAVGDCNWVSTELGSGYAPEVRVADLWRILASFNPRAREYTHQPNTETSVHVCDLWISVPTSHRGRPVVFLSINPNTVYAELLHEIPTLGLATAICGGRGLEPDQQCGGKKLYGSEAPDWSTVKFPLAMAFATIPPANRCFFMEQYEWAKGRLWAMIRVCHFLWDHADAIDLDESGTPVKVLLETMTELIDERHLEFQAPRGLQWRVGGLMDLVQGRIAAPSFLDSEGFVEIEDAVTLLEKSGLYTKDDEEFLDDDGLNHIVDDWWGCFGERRAKWIALIMMLTLLQNMNMASLLPESFNALFHSPTGTCIISP</sequence>
<dbReference type="PANTHER" id="PTHR24185">
    <property type="entry name" value="CALCIUM-INDEPENDENT PHOSPHOLIPASE A2-GAMMA"/>
    <property type="match status" value="1"/>
</dbReference>
<dbReference type="GO" id="GO:0046486">
    <property type="term" value="P:glycerolipid metabolic process"/>
    <property type="evidence" value="ECO:0007669"/>
    <property type="project" value="UniProtKB-ARBA"/>
</dbReference>
<gene>
    <name evidence="6" type="primary">Pnpla8-4</name>
    <name evidence="6" type="ORF">Forpi1262_v015510</name>
</gene>
<dbReference type="CDD" id="cd07216">
    <property type="entry name" value="Pat17_PNPLA8_PNPLA9_like3"/>
    <property type="match status" value="1"/>
</dbReference>
<feature type="domain" description="PNPLA" evidence="5">
    <location>
        <begin position="12"/>
        <end position="213"/>
    </location>
</feature>
<accession>A0A8J5UGU3</accession>
<dbReference type="InterPro" id="IPR002641">
    <property type="entry name" value="PNPLA_dom"/>
</dbReference>
<evidence type="ECO:0000256" key="1">
    <source>
        <dbReference type="ARBA" id="ARBA00022801"/>
    </source>
</evidence>
<dbReference type="AlphaFoldDB" id="A0A8J5UGU3"/>
<dbReference type="GO" id="GO:0016020">
    <property type="term" value="C:membrane"/>
    <property type="evidence" value="ECO:0007669"/>
    <property type="project" value="TreeGrafter"/>
</dbReference>
<evidence type="ECO:0000256" key="3">
    <source>
        <dbReference type="ARBA" id="ARBA00023098"/>
    </source>
</evidence>
<dbReference type="Gene3D" id="3.40.1090.10">
    <property type="entry name" value="Cytosolic phospholipase A2 catalytic domain"/>
    <property type="match status" value="1"/>
</dbReference>
<feature type="active site" description="Nucleophile" evidence="4">
    <location>
        <position position="54"/>
    </location>
</feature>
<dbReference type="Pfam" id="PF01734">
    <property type="entry name" value="Patatin"/>
    <property type="match status" value="1"/>
</dbReference>
<comment type="caution">
    <text evidence="6">The sequence shown here is derived from an EMBL/GenBank/DDBJ whole genome shotgun (WGS) entry which is preliminary data.</text>
</comment>
<evidence type="ECO:0000313" key="7">
    <source>
        <dbReference type="Proteomes" id="UP000693942"/>
    </source>
</evidence>
<name>A0A8J5UGU3_FUSOX</name>
<protein>
    <submittedName>
        <fullName evidence="6">Calcium-independent phospholipase A2-gamma</fullName>
    </submittedName>
</protein>
<dbReference type="GO" id="GO:0047499">
    <property type="term" value="F:calcium-independent phospholipase A2 activity"/>
    <property type="evidence" value="ECO:0007669"/>
    <property type="project" value="TreeGrafter"/>
</dbReference>
<dbReference type="EMBL" id="JAELUR010000016">
    <property type="protein sequence ID" value="KAG7423246.1"/>
    <property type="molecule type" value="Genomic_DNA"/>
</dbReference>
<dbReference type="GO" id="GO:0016042">
    <property type="term" value="P:lipid catabolic process"/>
    <property type="evidence" value="ECO:0007669"/>
    <property type="project" value="UniProtKB-UniRule"/>
</dbReference>
<feature type="active site" description="Proton acceptor" evidence="4">
    <location>
        <position position="200"/>
    </location>
</feature>
<feature type="short sequence motif" description="GXGXXG" evidence="4">
    <location>
        <begin position="16"/>
        <end position="21"/>
    </location>
</feature>
<dbReference type="InterPro" id="IPR016035">
    <property type="entry name" value="Acyl_Trfase/lysoPLipase"/>
</dbReference>
<feature type="short sequence motif" description="GXSXG" evidence="4">
    <location>
        <begin position="52"/>
        <end position="56"/>
    </location>
</feature>
<keyword evidence="2 4" id="KW-0442">Lipid degradation</keyword>
<evidence type="ECO:0000313" key="6">
    <source>
        <dbReference type="EMBL" id="KAG7423246.1"/>
    </source>
</evidence>
<evidence type="ECO:0000256" key="2">
    <source>
        <dbReference type="ARBA" id="ARBA00022963"/>
    </source>
</evidence>
<evidence type="ECO:0000256" key="4">
    <source>
        <dbReference type="PROSITE-ProRule" id="PRU01161"/>
    </source>
</evidence>